<proteinExistence type="predicted"/>
<evidence type="ECO:0000313" key="4">
    <source>
        <dbReference type="Proteomes" id="UP001231189"/>
    </source>
</evidence>
<dbReference type="Gene3D" id="3.60.10.10">
    <property type="entry name" value="Endonuclease/exonuclease/phosphatase"/>
    <property type="match status" value="1"/>
</dbReference>
<evidence type="ECO:0000259" key="2">
    <source>
        <dbReference type="Pfam" id="PF13966"/>
    </source>
</evidence>
<dbReference type="AlphaFoldDB" id="A0AAD8S1U5"/>
<evidence type="ECO:0000313" key="3">
    <source>
        <dbReference type="EMBL" id="KAK1644039.1"/>
    </source>
</evidence>
<dbReference type="Pfam" id="PF13456">
    <property type="entry name" value="RVT_3"/>
    <property type="match status" value="1"/>
</dbReference>
<dbReference type="SUPFAM" id="SSF53098">
    <property type="entry name" value="Ribonuclease H-like"/>
    <property type="match status" value="1"/>
</dbReference>
<dbReference type="Gene3D" id="3.30.420.10">
    <property type="entry name" value="Ribonuclease H-like superfamily/Ribonuclease H"/>
    <property type="match status" value="1"/>
</dbReference>
<sequence>MWDALCDLKASSTLPWFVVGDFNEALWQHEHLSASPRPEGQMAAFRDALMVCELKDLGFQGLPFTYDNRRRGNANVKVRLDRAVADDRWRDLFSDATVAHLVTPCSDHCPLLISLAREPQFGQSRKYKRYEIMWEREHALPDIISSAWEEAGQKTDLSDINNALQKVMDVFHAWGRRKFGNVTRELSRMRRKLAELYEEDAPADEIRAALDAMNELLYREEMLWLQRSRISWLKEGDRNTKYFHRKAVWRARKNRIKSLKDQDGVVQDVPSEMERMATSYFQSVYTRDPSIEPTPVVNLFQEVLIDDVKNNLCRPFTEEEISNALFQIGPLKAPGPDGFPARFYQRNWGVLKQEIIQAVMGFFDTGMMPEGINDTSIVLIPKKTSDYIAWQHEKSGCFSVRSAYKLGLRLSLKDHPPVAGSNAPLGDKTIWKKIWKCNIPEKVRIFAWKALSNALATELSKKRRHFPVTGVCQVCGNGQEDSYHALIGCPHAAALWSAMGQVWQLPRLPNQSGREDWLEAWLESSPMDMCCRLLMIAWRVWYARNEITHDKPLPSIEGSKRFICSYMQSLENIRKLDPEVVIKGKMPVGIMTSPTPVMSPTVTTERWTAPPLGRLKLNVDGAYVAQSGEAGVGIILRNNEGVACLAACQRLQFCSSALDAELQACLMGVRLALDHCNEDILVETDSLELVRMALGKLKDGSTLGPAVEDLKLLLEEERIISFSKIPRSCNSVSHELARIGMVEHRSNVWIGSAPDFLMSRIGQDCNGTIIT</sequence>
<dbReference type="Pfam" id="PF13966">
    <property type="entry name" value="zf-RVT"/>
    <property type="match status" value="1"/>
</dbReference>
<dbReference type="CDD" id="cd06222">
    <property type="entry name" value="RNase_H_like"/>
    <property type="match status" value="1"/>
</dbReference>
<gene>
    <name evidence="3" type="ORF">QYE76_061844</name>
</gene>
<dbReference type="GO" id="GO:0003676">
    <property type="term" value="F:nucleic acid binding"/>
    <property type="evidence" value="ECO:0007669"/>
    <property type="project" value="InterPro"/>
</dbReference>
<feature type="domain" description="Reverse transcriptase zinc-binding" evidence="2">
    <location>
        <begin position="398"/>
        <end position="496"/>
    </location>
</feature>
<dbReference type="Proteomes" id="UP001231189">
    <property type="component" value="Unassembled WGS sequence"/>
</dbReference>
<organism evidence="3 4">
    <name type="scientific">Lolium multiflorum</name>
    <name type="common">Italian ryegrass</name>
    <name type="synonym">Lolium perenne subsp. multiflorum</name>
    <dbReference type="NCBI Taxonomy" id="4521"/>
    <lineage>
        <taxon>Eukaryota</taxon>
        <taxon>Viridiplantae</taxon>
        <taxon>Streptophyta</taxon>
        <taxon>Embryophyta</taxon>
        <taxon>Tracheophyta</taxon>
        <taxon>Spermatophyta</taxon>
        <taxon>Magnoliopsida</taxon>
        <taxon>Liliopsida</taxon>
        <taxon>Poales</taxon>
        <taxon>Poaceae</taxon>
        <taxon>BOP clade</taxon>
        <taxon>Pooideae</taxon>
        <taxon>Poodae</taxon>
        <taxon>Poeae</taxon>
        <taxon>Poeae Chloroplast Group 2 (Poeae type)</taxon>
        <taxon>Loliodinae</taxon>
        <taxon>Loliinae</taxon>
        <taxon>Lolium</taxon>
    </lineage>
</organism>
<dbReference type="EMBL" id="JAUUTY010000004">
    <property type="protein sequence ID" value="KAK1644039.1"/>
    <property type="molecule type" value="Genomic_DNA"/>
</dbReference>
<dbReference type="InterPro" id="IPR044730">
    <property type="entry name" value="RNase_H-like_dom_plant"/>
</dbReference>
<dbReference type="PANTHER" id="PTHR33710:SF71">
    <property type="entry name" value="ENDONUCLEASE_EXONUCLEASE_PHOSPHATASE DOMAIN-CONTAINING PROTEIN"/>
    <property type="match status" value="1"/>
</dbReference>
<keyword evidence="4" id="KW-1185">Reference proteome</keyword>
<dbReference type="InterPro" id="IPR036397">
    <property type="entry name" value="RNaseH_sf"/>
</dbReference>
<protein>
    <submittedName>
        <fullName evidence="3">Uncharacterized protein</fullName>
    </submittedName>
</protein>
<dbReference type="InterPro" id="IPR002156">
    <property type="entry name" value="RNaseH_domain"/>
</dbReference>
<evidence type="ECO:0000259" key="1">
    <source>
        <dbReference type="Pfam" id="PF13456"/>
    </source>
</evidence>
<feature type="domain" description="RNase H type-1" evidence="1">
    <location>
        <begin position="618"/>
        <end position="738"/>
    </location>
</feature>
<reference evidence="3" key="1">
    <citation type="submission" date="2023-07" db="EMBL/GenBank/DDBJ databases">
        <title>A chromosome-level genome assembly of Lolium multiflorum.</title>
        <authorList>
            <person name="Chen Y."/>
            <person name="Copetti D."/>
            <person name="Kolliker R."/>
            <person name="Studer B."/>
        </authorList>
    </citation>
    <scope>NUCLEOTIDE SEQUENCE</scope>
    <source>
        <strain evidence="3">02402/16</strain>
        <tissue evidence="3">Leaf</tissue>
    </source>
</reference>
<name>A0AAD8S1U5_LOLMU</name>
<dbReference type="PANTHER" id="PTHR33710">
    <property type="entry name" value="BNAC02G09200D PROTEIN"/>
    <property type="match status" value="1"/>
</dbReference>
<dbReference type="InterPro" id="IPR026960">
    <property type="entry name" value="RVT-Znf"/>
</dbReference>
<dbReference type="InterPro" id="IPR012337">
    <property type="entry name" value="RNaseH-like_sf"/>
</dbReference>
<comment type="caution">
    <text evidence="3">The sequence shown here is derived from an EMBL/GenBank/DDBJ whole genome shotgun (WGS) entry which is preliminary data.</text>
</comment>
<dbReference type="SUPFAM" id="SSF56219">
    <property type="entry name" value="DNase I-like"/>
    <property type="match status" value="1"/>
</dbReference>
<accession>A0AAD8S1U5</accession>
<dbReference type="InterPro" id="IPR036691">
    <property type="entry name" value="Endo/exonu/phosph_ase_sf"/>
</dbReference>
<dbReference type="GO" id="GO:0004523">
    <property type="term" value="F:RNA-DNA hybrid ribonuclease activity"/>
    <property type="evidence" value="ECO:0007669"/>
    <property type="project" value="InterPro"/>
</dbReference>